<dbReference type="InterPro" id="IPR019842">
    <property type="entry name" value="Uricase_CS"/>
</dbReference>
<dbReference type="CDD" id="cd00691">
    <property type="entry name" value="ascorbate_peroxidase"/>
    <property type="match status" value="1"/>
</dbReference>
<dbReference type="Pfam" id="PF00141">
    <property type="entry name" value="peroxidase"/>
    <property type="match status" value="1"/>
</dbReference>
<keyword evidence="7" id="KW-0560">Oxidoreductase</keyword>
<evidence type="ECO:0000256" key="4">
    <source>
        <dbReference type="ARBA" id="ARBA00022617"/>
    </source>
</evidence>
<proteinExistence type="inferred from homology"/>
<dbReference type="GO" id="GO:0006145">
    <property type="term" value="P:purine nucleobase catabolic process"/>
    <property type="evidence" value="ECO:0007669"/>
    <property type="project" value="TreeGrafter"/>
</dbReference>
<evidence type="ECO:0000256" key="7">
    <source>
        <dbReference type="ARBA" id="ARBA00023002"/>
    </source>
</evidence>
<dbReference type="InterPro" id="IPR002207">
    <property type="entry name" value="Peroxidase_I"/>
</dbReference>
<dbReference type="GO" id="GO:0020037">
    <property type="term" value="F:heme binding"/>
    <property type="evidence" value="ECO:0007669"/>
    <property type="project" value="InterPro"/>
</dbReference>
<dbReference type="OrthoDB" id="9992118at2759"/>
<evidence type="ECO:0000256" key="6">
    <source>
        <dbReference type="ARBA" id="ARBA00022723"/>
    </source>
</evidence>
<dbReference type="NCBIfam" id="TIGR03383">
    <property type="entry name" value="urate_oxi"/>
    <property type="match status" value="1"/>
</dbReference>
<evidence type="ECO:0000256" key="8">
    <source>
        <dbReference type="ARBA" id="ARBA00023004"/>
    </source>
</evidence>
<dbReference type="GO" id="GO:0004846">
    <property type="term" value="F:urate oxidase activity"/>
    <property type="evidence" value="ECO:0007669"/>
    <property type="project" value="UniProtKB-EC"/>
</dbReference>
<reference evidence="14" key="2">
    <citation type="submission" date="2021-11" db="EMBL/GenBank/DDBJ databases">
        <authorList>
            <consortium name="Genoscope - CEA"/>
            <person name="William W."/>
        </authorList>
    </citation>
    <scope>NUCLEOTIDE SEQUENCE</scope>
</reference>
<name>A0A7S4A0H2_9STRA</name>
<evidence type="ECO:0000256" key="10">
    <source>
        <dbReference type="RuleBase" id="RU004241"/>
    </source>
</evidence>
<dbReference type="AlphaFoldDB" id="A0A7S4A0H2"/>
<dbReference type="Pfam" id="PF01014">
    <property type="entry name" value="Uricase"/>
    <property type="match status" value="2"/>
</dbReference>
<keyword evidence="6" id="KW-0479">Metal-binding</keyword>
<evidence type="ECO:0000256" key="3">
    <source>
        <dbReference type="ARBA" id="ARBA00012598"/>
    </source>
</evidence>
<comment type="pathway">
    <text evidence="1">Purine metabolism; urate degradation; (S)-allantoin from urate: step 1/3.</text>
</comment>
<dbReference type="EC" id="1.7.3.3" evidence="3"/>
<sequence length="784" mass="85047">MAWRQALPRLAAATTAPAASLALCEAQRKTDYDLARHQHGKTRVRVLKVRREGGVHAISEYKVETTLFSPAYDRVFTKGDNTDLVATDTQKNTVYIVAKRTDASTPEAFGVALCEHLLKEYPILSGCRADVESVEWARACVDGRNGAQPHVHGFLRSEPERQVASVSMTRGQGPKVESSIEGLVVLKTTQSGFEGYLKDKYTLLPDTQERCMATEMTASWNYAQLPQDFGAARNNVRRQILKGFFGEPATGVYSASLQESIYDAGCLVLDAVPEVKQIEIDTPNLHYLPAKLLDAVGEKFEDDVFIPTSEPSGSINCIVARGAGGRPTTTAPTSGPKLSVETKPVSLNVADAQARAAEEIRGAIITPKANSCPMAVRLAWHASGTFDKNDGSGGSDGATMRFAPEREDGANAGLGIERDILQPVKRAVPEVSTADIWTLAGAQAVEVCGGPRINHAMGRKDATSGAQCPPVGRLPDASQGADHLRDVFYRMGFDDREIVALSGAHTLGRCHKVRSGFDGPWTSNPLKFDGEYFRNLMTKDWVPRDWDGPLQYTDKESHSLTMLPSDLALKEDPAFAVYASKYAADESLFFEDFKKAFEKLISLGTTAAPASTDLDDAAAKVREECMHGSLEHAQTAWRPGVDANSYDAGSRRTALHKAACVPASLFELWSVDIGRQRSVCYTGSGATRTSFLGSSTTSAPPSTRRTRPATPRYMMRRASATPTSCPSCSPAAPRRTRATPPARPREKWPRRTGTRPRSAASSRSRRLPPQAVHVIPCPPSPPTN</sequence>
<evidence type="ECO:0000313" key="15">
    <source>
        <dbReference type="Proteomes" id="UP000789595"/>
    </source>
</evidence>
<dbReference type="InterPro" id="IPR002042">
    <property type="entry name" value="Uricase"/>
</dbReference>
<evidence type="ECO:0000256" key="9">
    <source>
        <dbReference type="ARBA" id="ARBA00031317"/>
    </source>
</evidence>
<evidence type="ECO:0000259" key="12">
    <source>
        <dbReference type="PROSITE" id="PS50873"/>
    </source>
</evidence>
<feature type="region of interest" description="Disordered" evidence="11">
    <location>
        <begin position="690"/>
        <end position="784"/>
    </location>
</feature>
<evidence type="ECO:0000313" key="14">
    <source>
        <dbReference type="EMBL" id="CAH0368507.1"/>
    </source>
</evidence>
<dbReference type="Gene3D" id="3.10.270.10">
    <property type="entry name" value="Urate Oxidase"/>
    <property type="match status" value="1"/>
</dbReference>
<dbReference type="PRINTS" id="PR00458">
    <property type="entry name" value="PEROXIDASE"/>
</dbReference>
<dbReference type="GO" id="GO:0019628">
    <property type="term" value="P:urate catabolic process"/>
    <property type="evidence" value="ECO:0007669"/>
    <property type="project" value="UniProtKB-UniPathway"/>
</dbReference>
<evidence type="ECO:0000256" key="11">
    <source>
        <dbReference type="SAM" id="MobiDB-lite"/>
    </source>
</evidence>
<keyword evidence="15" id="KW-1185">Reference proteome</keyword>
<protein>
    <recommendedName>
        <fullName evidence="3">factor independent urate hydroxylase</fullName>
        <ecNumber evidence="3">1.7.3.3</ecNumber>
    </recommendedName>
    <alternativeName>
        <fullName evidence="9">Urate oxidase</fullName>
    </alternativeName>
</protein>
<dbReference type="GO" id="GO:0004601">
    <property type="term" value="F:peroxidase activity"/>
    <property type="evidence" value="ECO:0007669"/>
    <property type="project" value="InterPro"/>
</dbReference>
<keyword evidence="4" id="KW-0349">Heme</keyword>
<dbReference type="InterPro" id="IPR019793">
    <property type="entry name" value="Peroxidases_heam-ligand_BS"/>
</dbReference>
<dbReference type="EMBL" id="CAKKNE010000002">
    <property type="protein sequence ID" value="CAH0368507.1"/>
    <property type="molecule type" value="Genomic_DNA"/>
</dbReference>
<evidence type="ECO:0000256" key="2">
    <source>
        <dbReference type="ARBA" id="ARBA00009760"/>
    </source>
</evidence>
<dbReference type="SUPFAM" id="SSF55620">
    <property type="entry name" value="Tetrahydrobiopterin biosynthesis enzymes-like"/>
    <property type="match status" value="2"/>
</dbReference>
<dbReference type="UniPathway" id="UPA00394">
    <property type="reaction ID" value="UER00650"/>
</dbReference>
<evidence type="ECO:0000256" key="5">
    <source>
        <dbReference type="ARBA" id="ARBA00022631"/>
    </source>
</evidence>
<dbReference type="PROSITE" id="PS00435">
    <property type="entry name" value="PEROXIDASE_1"/>
    <property type="match status" value="1"/>
</dbReference>
<keyword evidence="5" id="KW-0659">Purine metabolism</keyword>
<dbReference type="InterPro" id="IPR010255">
    <property type="entry name" value="Haem_peroxidase_sf"/>
</dbReference>
<dbReference type="EMBL" id="HBIW01018039">
    <property type="protein sequence ID" value="CAE0700099.1"/>
    <property type="molecule type" value="Transcribed_RNA"/>
</dbReference>
<organism evidence="13">
    <name type="scientific">Pelagomonas calceolata</name>
    <dbReference type="NCBI Taxonomy" id="35677"/>
    <lineage>
        <taxon>Eukaryota</taxon>
        <taxon>Sar</taxon>
        <taxon>Stramenopiles</taxon>
        <taxon>Ochrophyta</taxon>
        <taxon>Pelagophyceae</taxon>
        <taxon>Pelagomonadales</taxon>
        <taxon>Pelagomonadaceae</taxon>
        <taxon>Pelagomonas</taxon>
    </lineage>
</organism>
<dbReference type="InterPro" id="IPR002016">
    <property type="entry name" value="Haem_peroxidase"/>
</dbReference>
<dbReference type="GO" id="GO:0046872">
    <property type="term" value="F:metal ion binding"/>
    <property type="evidence" value="ECO:0007669"/>
    <property type="project" value="UniProtKB-KW"/>
</dbReference>
<dbReference type="SUPFAM" id="SSF48113">
    <property type="entry name" value="Heme-dependent peroxidases"/>
    <property type="match status" value="1"/>
</dbReference>
<dbReference type="GO" id="GO:0006979">
    <property type="term" value="P:response to oxidative stress"/>
    <property type="evidence" value="ECO:0007669"/>
    <property type="project" value="InterPro"/>
</dbReference>
<dbReference type="FunFam" id="1.10.420.10:FF:000009">
    <property type="entry name" value="Ascorbate peroxidase"/>
    <property type="match status" value="1"/>
</dbReference>
<keyword evidence="8" id="KW-0408">Iron</keyword>
<dbReference type="PANTHER" id="PTHR42874:SF1">
    <property type="entry name" value="URICASE"/>
    <property type="match status" value="1"/>
</dbReference>
<feature type="domain" description="Plant heme peroxidase family profile" evidence="12">
    <location>
        <begin position="370"/>
        <end position="629"/>
    </location>
</feature>
<comment type="similarity">
    <text evidence="10">Belongs to the peroxidase family.</text>
</comment>
<evidence type="ECO:0000313" key="13">
    <source>
        <dbReference type="EMBL" id="CAE0700099.1"/>
    </source>
</evidence>
<dbReference type="Proteomes" id="UP000789595">
    <property type="component" value="Unassembled WGS sequence"/>
</dbReference>
<feature type="compositionally biased region" description="Low complexity" evidence="11">
    <location>
        <begin position="694"/>
        <end position="733"/>
    </location>
</feature>
<dbReference type="Gene3D" id="1.10.520.10">
    <property type="match status" value="1"/>
</dbReference>
<dbReference type="PROSITE" id="PS50873">
    <property type="entry name" value="PEROXIDASE_4"/>
    <property type="match status" value="1"/>
</dbReference>
<comment type="similarity">
    <text evidence="2">Belongs to the uricase family.</text>
</comment>
<dbReference type="PROSITE" id="PS00366">
    <property type="entry name" value="URICASE"/>
    <property type="match status" value="1"/>
</dbReference>
<accession>A0A7S4A0H2</accession>
<evidence type="ECO:0000256" key="1">
    <source>
        <dbReference type="ARBA" id="ARBA00004831"/>
    </source>
</evidence>
<dbReference type="PRINTS" id="PR00459">
    <property type="entry name" value="ASPEROXIDASE"/>
</dbReference>
<gene>
    <name evidence="13" type="ORF">PCAL00307_LOCUS15535</name>
    <name evidence="14" type="ORF">PECAL_2P15740</name>
</gene>
<dbReference type="GO" id="GO:0005777">
    <property type="term" value="C:peroxisome"/>
    <property type="evidence" value="ECO:0007669"/>
    <property type="project" value="TreeGrafter"/>
</dbReference>
<dbReference type="Gene3D" id="1.10.420.10">
    <property type="entry name" value="Peroxidase, domain 2"/>
    <property type="match status" value="1"/>
</dbReference>
<reference evidence="13" key="1">
    <citation type="submission" date="2021-01" db="EMBL/GenBank/DDBJ databases">
        <authorList>
            <person name="Corre E."/>
            <person name="Pelletier E."/>
            <person name="Niang G."/>
            <person name="Scheremetjew M."/>
            <person name="Finn R."/>
            <person name="Kale V."/>
            <person name="Holt S."/>
            <person name="Cochrane G."/>
            <person name="Meng A."/>
            <person name="Brown T."/>
            <person name="Cohen L."/>
        </authorList>
    </citation>
    <scope>NUCLEOTIDE SEQUENCE</scope>
    <source>
        <strain evidence="13">CCMP1756</strain>
    </source>
</reference>
<dbReference type="PANTHER" id="PTHR42874">
    <property type="entry name" value="URICASE"/>
    <property type="match status" value="1"/>
</dbReference>